<evidence type="ECO:0000313" key="2">
    <source>
        <dbReference type="Proteomes" id="UP000324020"/>
    </source>
</evidence>
<dbReference type="EMBL" id="FNBO01000011">
    <property type="protein sequence ID" value="SDF92639.1"/>
    <property type="molecule type" value="Genomic_DNA"/>
</dbReference>
<protein>
    <submittedName>
        <fullName evidence="1">Uncharacterized protein</fullName>
    </submittedName>
</protein>
<name>A0A1G7Q3W8_9EURY</name>
<sequence>MTGWKENMGMSQDTGLVKIYVPMSHKKTWQQEADEKNYKSTSKYLHELIQEARAIREEGFLAPQGSDQEVQRLKKKIEELEGRLAQAKQQSRDSVTIDDAAFLKQFLTEEYQTFDEVLQKVVESDTLDELLREPVEDELYFLAAREEVEFKHGHGWRLANGGER</sequence>
<dbReference type="Proteomes" id="UP000324020">
    <property type="component" value="Unassembled WGS sequence"/>
</dbReference>
<dbReference type="RefSeq" id="WP_223174420.1">
    <property type="nucleotide sequence ID" value="NZ_FNBO01000011.1"/>
</dbReference>
<keyword evidence="2" id="KW-1185">Reference proteome</keyword>
<evidence type="ECO:0000313" key="1">
    <source>
        <dbReference type="EMBL" id="SDF92639.1"/>
    </source>
</evidence>
<organism evidence="1 2">
    <name type="scientific">Halorubrum xinjiangense</name>
    <dbReference type="NCBI Taxonomy" id="261291"/>
    <lineage>
        <taxon>Archaea</taxon>
        <taxon>Methanobacteriati</taxon>
        <taxon>Methanobacteriota</taxon>
        <taxon>Stenosarchaea group</taxon>
        <taxon>Halobacteria</taxon>
        <taxon>Halobacteriales</taxon>
        <taxon>Haloferacaceae</taxon>
        <taxon>Halorubrum</taxon>
    </lineage>
</organism>
<proteinExistence type="predicted"/>
<dbReference type="AlphaFoldDB" id="A0A1G7Q3W8"/>
<gene>
    <name evidence="1" type="ORF">SAMN04488067_1113</name>
</gene>
<reference evidence="1 2" key="1">
    <citation type="submission" date="2016-10" db="EMBL/GenBank/DDBJ databases">
        <authorList>
            <person name="Varghese N."/>
            <person name="Submissions S."/>
        </authorList>
    </citation>
    <scope>NUCLEOTIDE SEQUENCE [LARGE SCALE GENOMIC DNA]</scope>
    <source>
        <strain evidence="1 2">CGMCC 1.3527</strain>
    </source>
</reference>
<accession>A0A1G7Q3W8</accession>